<organism evidence="3">
    <name type="scientific">invertebrate metagenome</name>
    <dbReference type="NCBI Taxonomy" id="1711999"/>
    <lineage>
        <taxon>unclassified sequences</taxon>
        <taxon>metagenomes</taxon>
        <taxon>organismal metagenomes</taxon>
    </lineage>
</organism>
<dbReference type="SUPFAM" id="SSF56112">
    <property type="entry name" value="Protein kinase-like (PK-like)"/>
    <property type="match status" value="1"/>
</dbReference>
<dbReference type="GO" id="GO:0005737">
    <property type="term" value="C:cytoplasm"/>
    <property type="evidence" value="ECO:0007669"/>
    <property type="project" value="TreeGrafter"/>
</dbReference>
<dbReference type="GO" id="GO:0005524">
    <property type="term" value="F:ATP binding"/>
    <property type="evidence" value="ECO:0007669"/>
    <property type="project" value="InterPro"/>
</dbReference>
<proteinExistence type="predicted"/>
<dbReference type="SMART" id="SM00220">
    <property type="entry name" value="S_TKc"/>
    <property type="match status" value="1"/>
</dbReference>
<reference evidence="3" key="1">
    <citation type="journal article" date="2017" name="Appl. Environ. Microbiol.">
        <title>Molecular characterization of an Endozoicomonas-like organism causing infection in king scallop Pecten maximus L.</title>
        <authorList>
            <person name="Cano I."/>
            <person name="van Aerle R."/>
            <person name="Ross S."/>
            <person name="Verner-Jeffreys D.W."/>
            <person name="Paley R.K."/>
            <person name="Rimmer G."/>
            <person name="Ryder D."/>
            <person name="Hooper P."/>
            <person name="Stone D."/>
            <person name="Feist S.W."/>
        </authorList>
    </citation>
    <scope>NUCLEOTIDE SEQUENCE</scope>
</reference>
<comment type="caution">
    <text evidence="3">The sequence shown here is derived from an EMBL/GenBank/DDBJ whole genome shotgun (WGS) entry which is preliminary data.</text>
</comment>
<dbReference type="PROSITE" id="PS00108">
    <property type="entry name" value="PROTEIN_KINASE_ST"/>
    <property type="match status" value="1"/>
</dbReference>
<dbReference type="Pfam" id="PF00069">
    <property type="entry name" value="Pkinase"/>
    <property type="match status" value="1"/>
</dbReference>
<dbReference type="PROSITE" id="PS50011">
    <property type="entry name" value="PROTEIN_KINASE_DOM"/>
    <property type="match status" value="1"/>
</dbReference>
<evidence type="ECO:0000313" key="3">
    <source>
        <dbReference type="EMBL" id="PJE79178.1"/>
    </source>
</evidence>
<dbReference type="Gene3D" id="1.10.510.10">
    <property type="entry name" value="Transferase(Phosphotransferase) domain 1"/>
    <property type="match status" value="1"/>
</dbReference>
<protein>
    <submittedName>
        <fullName evidence="3">Serine/threonine-protein kinase PrkC</fullName>
        <ecNumber evidence="3">2.7.11.1</ecNumber>
    </submittedName>
</protein>
<name>A0A2H9T7M2_9ZZZZ</name>
<dbReference type="InterPro" id="IPR000719">
    <property type="entry name" value="Prot_kinase_dom"/>
</dbReference>
<keyword evidence="3" id="KW-0808">Transferase</keyword>
<dbReference type="AlphaFoldDB" id="A0A2H9T7M2"/>
<dbReference type="GO" id="GO:0004674">
    <property type="term" value="F:protein serine/threonine kinase activity"/>
    <property type="evidence" value="ECO:0007669"/>
    <property type="project" value="UniProtKB-EC"/>
</dbReference>
<evidence type="ECO:0000259" key="2">
    <source>
        <dbReference type="PROSITE" id="PS50011"/>
    </source>
</evidence>
<feature type="compositionally biased region" description="Basic and acidic residues" evidence="1">
    <location>
        <begin position="418"/>
        <end position="434"/>
    </location>
</feature>
<dbReference type="PANTHER" id="PTHR24348:SF70">
    <property type="entry name" value="PROTEIN KINASE DOMAIN CONTAINING PROTEIN"/>
    <property type="match status" value="1"/>
</dbReference>
<dbReference type="InterPro" id="IPR011009">
    <property type="entry name" value="Kinase-like_dom_sf"/>
</dbReference>
<feature type="domain" description="Protein kinase" evidence="2">
    <location>
        <begin position="88"/>
        <end position="359"/>
    </location>
</feature>
<sequence length="441" mass="50127">MPGFQVNNKLPLQLPTEPVIHVEQGYFVNRKVTSYNTKPMLRLLEPAPALKKPLKDRNIALIPEKEARGVLPEYQRDRLIPAPKAQDVKLGKSIASGSFGTVYEAKPSQQTNLSDTPTTLQKSYVVKVQADAMEDDFESAEEEVVLQNSNTRAPKITDSKVMEYLEHKGIEKLHTSVMERKMTSLRQALHTQPNLMKSSMARNFGRQILRQIRENHDNNIIHRDIKPDNILMDHRGQVCLTDYGIAQKLSPGEILTDCSGSPSYICPEAYNNRGQDLKADIWSMGVVMYELLAEKRADLISQDTNGHLFFDNTKHSRLIQSIHNGPQLSHAAKSLLKDMLNTDPYARPSAQEVLTHPFFHPEKLSFAELQSEHIHLFESLAHHEQQRADIQGGKKNGSLRSINRSIKHLQSQLKTVQEKMHQMESVSDRDEQRASARIKKR</sequence>
<dbReference type="EC" id="2.7.11.1" evidence="3"/>
<dbReference type="GO" id="GO:0010506">
    <property type="term" value="P:regulation of autophagy"/>
    <property type="evidence" value="ECO:0007669"/>
    <property type="project" value="InterPro"/>
</dbReference>
<dbReference type="PANTHER" id="PTHR24348">
    <property type="entry name" value="SERINE/THREONINE-PROTEIN KINASE UNC-51-RELATED"/>
    <property type="match status" value="1"/>
</dbReference>
<gene>
    <name evidence="3" type="primary">prkC_1</name>
    <name evidence="3" type="ORF">CI610_01848</name>
</gene>
<accession>A0A2H9T7M2</accession>
<dbReference type="InterPro" id="IPR008271">
    <property type="entry name" value="Ser/Thr_kinase_AS"/>
</dbReference>
<dbReference type="InterPro" id="IPR045269">
    <property type="entry name" value="Atg1-like"/>
</dbReference>
<evidence type="ECO:0000256" key="1">
    <source>
        <dbReference type="SAM" id="MobiDB-lite"/>
    </source>
</evidence>
<dbReference type="EMBL" id="NSIT01000089">
    <property type="protein sequence ID" value="PJE79178.1"/>
    <property type="molecule type" value="Genomic_DNA"/>
</dbReference>
<keyword evidence="3" id="KW-0418">Kinase</keyword>
<feature type="region of interest" description="Disordered" evidence="1">
    <location>
        <begin position="418"/>
        <end position="441"/>
    </location>
</feature>